<name>D6TJ14_KTERA</name>
<dbReference type="EMBL" id="ADVG01000001">
    <property type="protein sequence ID" value="EFH89421.1"/>
    <property type="molecule type" value="Genomic_DNA"/>
</dbReference>
<evidence type="ECO:0000313" key="3">
    <source>
        <dbReference type="EMBL" id="EFH83786.1"/>
    </source>
</evidence>
<dbReference type="Pfam" id="PF13565">
    <property type="entry name" value="HTH_32"/>
    <property type="match status" value="1"/>
</dbReference>
<sequence>MKHPIPVALSESDRASLQTFIHAGKANARTFTRARVLLKAAEGWTDQQICDAFDISRNTSIRVRQLYLQGGLEAVLHDKRQQRHRQALTGGQAAHLIAIACSPVPDGHDHWTLRLLAGKVVELGFVESISPETIRQLLKKTNSNPGNTSTGAFQR</sequence>
<comment type="caution">
    <text evidence="4">The sequence shown here is derived from an EMBL/GenBank/DDBJ whole genome shotgun (WGS) entry which is preliminary data.</text>
</comment>
<dbReference type="Proteomes" id="UP000004508">
    <property type="component" value="Unassembled WGS sequence"/>
</dbReference>
<dbReference type="EMBL" id="ADVG01000003">
    <property type="protein sequence ID" value="EFH83228.1"/>
    <property type="molecule type" value="Genomic_DNA"/>
</dbReference>
<evidence type="ECO:0000313" key="5">
    <source>
        <dbReference type="Proteomes" id="UP000004508"/>
    </source>
</evidence>
<accession>D6TJ14</accession>
<gene>
    <name evidence="1" type="ORF">Krac_0282</name>
    <name evidence="4" type="ORF">Krac_10976</name>
    <name evidence="2" type="ORF">Krac_4168</name>
    <name evidence="3" type="ORF">Krac_4782</name>
</gene>
<dbReference type="InterPro" id="IPR009057">
    <property type="entry name" value="Homeodomain-like_sf"/>
</dbReference>
<keyword evidence="5" id="KW-1185">Reference proteome</keyword>
<dbReference type="eggNOG" id="COG3415">
    <property type="taxonomic scope" value="Bacteria"/>
</dbReference>
<proteinExistence type="predicted"/>
<dbReference type="AlphaFoldDB" id="D6TJ14"/>
<dbReference type="OrthoDB" id="157937at2"/>
<dbReference type="EMBL" id="ADVG01000003">
    <property type="protein sequence ID" value="EFH83786.1"/>
    <property type="molecule type" value="Genomic_DNA"/>
</dbReference>
<dbReference type="SUPFAM" id="SSF46689">
    <property type="entry name" value="Homeodomain-like"/>
    <property type="match status" value="1"/>
</dbReference>
<evidence type="ECO:0000313" key="1">
    <source>
        <dbReference type="EMBL" id="EFH79775.1"/>
    </source>
</evidence>
<evidence type="ECO:0000313" key="4">
    <source>
        <dbReference type="EMBL" id="EFH89421.1"/>
    </source>
</evidence>
<dbReference type="InParanoid" id="D6TJ14"/>
<dbReference type="EMBL" id="ADVG01000005">
    <property type="protein sequence ID" value="EFH79775.1"/>
    <property type="molecule type" value="Genomic_DNA"/>
</dbReference>
<organism evidence="4 5">
    <name type="scientific">Ktedonobacter racemifer DSM 44963</name>
    <dbReference type="NCBI Taxonomy" id="485913"/>
    <lineage>
        <taxon>Bacteria</taxon>
        <taxon>Bacillati</taxon>
        <taxon>Chloroflexota</taxon>
        <taxon>Ktedonobacteria</taxon>
        <taxon>Ktedonobacterales</taxon>
        <taxon>Ktedonobacteraceae</taxon>
        <taxon>Ktedonobacter</taxon>
    </lineage>
</organism>
<reference evidence="4 5" key="1">
    <citation type="journal article" date="2011" name="Stand. Genomic Sci.">
        <title>Non-contiguous finished genome sequence and contextual data of the filamentous soil bacterium Ktedonobacter racemifer type strain (SOSP1-21).</title>
        <authorList>
            <person name="Chang Y.J."/>
            <person name="Land M."/>
            <person name="Hauser L."/>
            <person name="Chertkov O."/>
            <person name="Del Rio T.G."/>
            <person name="Nolan M."/>
            <person name="Copeland A."/>
            <person name="Tice H."/>
            <person name="Cheng J.F."/>
            <person name="Lucas S."/>
            <person name="Han C."/>
            <person name="Goodwin L."/>
            <person name="Pitluck S."/>
            <person name="Ivanova N."/>
            <person name="Ovchinikova G."/>
            <person name="Pati A."/>
            <person name="Chen A."/>
            <person name="Palaniappan K."/>
            <person name="Mavromatis K."/>
            <person name="Liolios K."/>
            <person name="Brettin T."/>
            <person name="Fiebig A."/>
            <person name="Rohde M."/>
            <person name="Abt B."/>
            <person name="Goker M."/>
            <person name="Detter J.C."/>
            <person name="Woyke T."/>
            <person name="Bristow J."/>
            <person name="Eisen J.A."/>
            <person name="Markowitz V."/>
            <person name="Hugenholtz P."/>
            <person name="Kyrpides N.C."/>
            <person name="Klenk H.P."/>
            <person name="Lapidus A."/>
        </authorList>
    </citation>
    <scope>NUCLEOTIDE SEQUENCE [LARGE SCALE GENOMIC DNA]</scope>
    <source>
        <strain evidence="5">DSM 44963</strain>
        <strain evidence="4">SOSP1-21</strain>
    </source>
</reference>
<evidence type="ECO:0000313" key="2">
    <source>
        <dbReference type="EMBL" id="EFH83228.1"/>
    </source>
</evidence>
<protein>
    <submittedName>
        <fullName evidence="4">Transposase</fullName>
    </submittedName>
</protein>
<dbReference type="STRING" id="485913.Krac_0282"/>